<dbReference type="InterPro" id="IPR025329">
    <property type="entry name" value="DUF4235"/>
</dbReference>
<evidence type="ECO:0000313" key="1">
    <source>
        <dbReference type="EMBL" id="CAA9240038.1"/>
    </source>
</evidence>
<dbReference type="Pfam" id="PF14019">
    <property type="entry name" value="DUF4235"/>
    <property type="match status" value="1"/>
</dbReference>
<protein>
    <recommendedName>
        <fullName evidence="2">DUF4235 domain-containing protein</fullName>
    </recommendedName>
</protein>
<reference evidence="1" key="1">
    <citation type="submission" date="2020-02" db="EMBL/GenBank/DDBJ databases">
        <authorList>
            <person name="Meier V. D."/>
        </authorList>
    </citation>
    <scope>NUCLEOTIDE SEQUENCE</scope>
    <source>
        <strain evidence="1">AVDCRST_MAG10</strain>
    </source>
</reference>
<dbReference type="AlphaFoldDB" id="A0A6J4I2H4"/>
<dbReference type="EMBL" id="CADCTB010000106">
    <property type="protein sequence ID" value="CAA9240038.1"/>
    <property type="molecule type" value="Genomic_DNA"/>
</dbReference>
<gene>
    <name evidence="1" type="ORF">AVDCRST_MAG10-1724</name>
</gene>
<sequence length="95" mass="9926">MADQRLLWKAVGSLSGVAAGSATRALLRACWRRTMGGDPPTNPASPSTRWSEALIWAVASGVAMAVTRLIAQRGAAEAWKASTGTYPADLETVSP</sequence>
<organism evidence="1">
    <name type="scientific">uncultured Acidimicrobiales bacterium</name>
    <dbReference type="NCBI Taxonomy" id="310071"/>
    <lineage>
        <taxon>Bacteria</taxon>
        <taxon>Bacillati</taxon>
        <taxon>Actinomycetota</taxon>
        <taxon>Acidimicrobiia</taxon>
        <taxon>Acidimicrobiales</taxon>
        <taxon>environmental samples</taxon>
    </lineage>
</organism>
<accession>A0A6J4I2H4</accession>
<evidence type="ECO:0008006" key="2">
    <source>
        <dbReference type="Google" id="ProtNLM"/>
    </source>
</evidence>
<name>A0A6J4I2H4_9ACTN</name>
<proteinExistence type="predicted"/>